<dbReference type="EMBL" id="CDMZ01005769">
    <property type="protein sequence ID" value="CEM54252.1"/>
    <property type="molecule type" value="Genomic_DNA"/>
</dbReference>
<dbReference type="VEuPathDB" id="CryptoDB:Cvel_12630"/>
<reference evidence="1" key="1">
    <citation type="submission" date="2014-11" db="EMBL/GenBank/DDBJ databases">
        <authorList>
            <person name="Otto D Thomas"/>
            <person name="Naeem Raeece"/>
        </authorList>
    </citation>
    <scope>NUCLEOTIDE SEQUENCE</scope>
</reference>
<dbReference type="AlphaFoldDB" id="A0A0G4IAN1"/>
<dbReference type="PhylomeDB" id="A0A0G4IAN1"/>
<accession>A0A0G4IAN1</accession>
<evidence type="ECO:0008006" key="2">
    <source>
        <dbReference type="Google" id="ProtNLM"/>
    </source>
</evidence>
<organism evidence="1">
    <name type="scientific">Chromera velia CCMP2878</name>
    <dbReference type="NCBI Taxonomy" id="1169474"/>
    <lineage>
        <taxon>Eukaryota</taxon>
        <taxon>Sar</taxon>
        <taxon>Alveolata</taxon>
        <taxon>Colpodellida</taxon>
        <taxon>Chromeraceae</taxon>
        <taxon>Chromera</taxon>
    </lineage>
</organism>
<gene>
    <name evidence="1" type="ORF">Cvel_12630</name>
</gene>
<sequence>MLRTPEVLEYDLADPHFRPPLILLASDGLWEFKEGSEDTAKIVLHNLKSNKELQLSDTKGWNHVLETAVEPGCLTEWKCQGDPADDTFVIGMFFRWYVLWIDCEGVSGAPVKSFHQMYQTDKDLMVASCEPYFPRLQAEGSLDRSLRHALNQDISGGSDA</sequence>
<proteinExistence type="predicted"/>
<name>A0A0G4IAN1_9ALVE</name>
<evidence type="ECO:0000313" key="1">
    <source>
        <dbReference type="EMBL" id="CEM54252.1"/>
    </source>
</evidence>
<protein>
    <recommendedName>
        <fullName evidence="2">PPM-type phosphatase domain-containing protein</fullName>
    </recommendedName>
</protein>